<dbReference type="HOGENOM" id="CLU_055769_2_0_9"/>
<evidence type="ECO:0000313" key="7">
    <source>
        <dbReference type="Proteomes" id="UP000003157"/>
    </source>
</evidence>
<dbReference type="STRING" id="100884.GCA_000269565_02574"/>
<dbReference type="InterPro" id="IPR036388">
    <property type="entry name" value="WH-like_DNA-bd_sf"/>
</dbReference>
<dbReference type="RefSeq" id="WP_008790059.1">
    <property type="nucleotide sequence ID" value="NZ_AKCB01000001.1"/>
</dbReference>
<dbReference type="InterPro" id="IPR009057">
    <property type="entry name" value="Homeodomain-like_sf"/>
</dbReference>
<dbReference type="GO" id="GO:0097367">
    <property type="term" value="F:carbohydrate derivative binding"/>
    <property type="evidence" value="ECO:0007669"/>
    <property type="project" value="InterPro"/>
</dbReference>
<evidence type="ECO:0000259" key="5">
    <source>
        <dbReference type="PROSITE" id="PS51464"/>
    </source>
</evidence>
<name>E7GDX9_9FIRM</name>
<dbReference type="GeneID" id="78230388"/>
<dbReference type="Gene3D" id="3.40.50.10490">
    <property type="entry name" value="Glucose-6-phosphate isomerase like protein, domain 1"/>
    <property type="match status" value="1"/>
</dbReference>
<evidence type="ECO:0000256" key="1">
    <source>
        <dbReference type="ARBA" id="ARBA00023015"/>
    </source>
</evidence>
<dbReference type="Proteomes" id="UP000003157">
    <property type="component" value="Unassembled WGS sequence"/>
</dbReference>
<dbReference type="PROSITE" id="PS51464">
    <property type="entry name" value="SIS"/>
    <property type="match status" value="1"/>
</dbReference>
<reference evidence="6 7" key="1">
    <citation type="submission" date="2010-12" db="EMBL/GenBank/DDBJ databases">
        <title>The Genome Sequence of Coprobacillus sp. strain 29_1.</title>
        <authorList>
            <consortium name="The Broad Institute Genome Sequencing Platform"/>
            <person name="Earl A."/>
            <person name="Ward D."/>
            <person name="Feldgarden M."/>
            <person name="Gevers D."/>
            <person name="Daigneault M."/>
            <person name="Sibley C.D."/>
            <person name="White A."/>
            <person name="Strauss J."/>
            <person name="Allen-Vercoe E."/>
            <person name="Young S.K."/>
            <person name="Zeng Q."/>
            <person name="Gargeya S."/>
            <person name="Fitzgerald M."/>
            <person name="Haas B."/>
            <person name="Abouelleil A."/>
            <person name="Alvarado L."/>
            <person name="Arachchi H.M."/>
            <person name="Berlin A."/>
            <person name="Brown A."/>
            <person name="Chapman S.B."/>
            <person name="Chen Z."/>
            <person name="Dunbar C."/>
            <person name="Freedman E."/>
            <person name="Gearin G."/>
            <person name="Gellesch M."/>
            <person name="Goldberg J."/>
            <person name="Griggs A."/>
            <person name="Gujja S."/>
            <person name="Heilman E."/>
            <person name="Heiman D."/>
            <person name="Howarth C."/>
            <person name="Larson L."/>
            <person name="Lui A."/>
            <person name="MacDonald P.J.P."/>
            <person name="Mehta T."/>
            <person name="Montmayeur A."/>
            <person name="Murphy C."/>
            <person name="Neiman D."/>
            <person name="Pearson M."/>
            <person name="Priest M."/>
            <person name="Roberts A."/>
            <person name="Saif S."/>
            <person name="Shea T."/>
            <person name="Shenoy N."/>
            <person name="Sisk P."/>
            <person name="Stolte C."/>
            <person name="Sykes S."/>
            <person name="White J."/>
            <person name="Yandava C."/>
            <person name="Nusbaum C."/>
            <person name="Birren B."/>
        </authorList>
    </citation>
    <scope>NUCLEOTIDE SEQUENCE [LARGE SCALE GENOMIC DNA]</scope>
    <source>
        <strain evidence="6 7">29_1</strain>
    </source>
</reference>
<dbReference type="eggNOG" id="COG1737">
    <property type="taxonomic scope" value="Bacteria"/>
</dbReference>
<dbReference type="SUPFAM" id="SSF46689">
    <property type="entry name" value="Homeodomain-like"/>
    <property type="match status" value="1"/>
</dbReference>
<evidence type="ECO:0008006" key="8">
    <source>
        <dbReference type="Google" id="ProtNLM"/>
    </source>
</evidence>
<dbReference type="InterPro" id="IPR000281">
    <property type="entry name" value="HTH_RpiR"/>
</dbReference>
<keyword evidence="1" id="KW-0805">Transcription regulation</keyword>
<dbReference type="InterPro" id="IPR047640">
    <property type="entry name" value="RpiR-like"/>
</dbReference>
<feature type="domain" description="HTH rpiR-type" evidence="4">
    <location>
        <begin position="1"/>
        <end position="75"/>
    </location>
</feature>
<dbReference type="InterPro" id="IPR001347">
    <property type="entry name" value="SIS_dom"/>
</dbReference>
<dbReference type="CDD" id="cd05013">
    <property type="entry name" value="SIS_RpiR"/>
    <property type="match status" value="1"/>
</dbReference>
<feature type="domain" description="SIS" evidence="5">
    <location>
        <begin position="123"/>
        <end position="279"/>
    </location>
</feature>
<evidence type="ECO:0000256" key="2">
    <source>
        <dbReference type="ARBA" id="ARBA00023125"/>
    </source>
</evidence>
<dbReference type="InterPro" id="IPR046348">
    <property type="entry name" value="SIS_dom_sf"/>
</dbReference>
<evidence type="ECO:0000313" key="6">
    <source>
        <dbReference type="EMBL" id="EFW03782.1"/>
    </source>
</evidence>
<dbReference type="Pfam" id="PF01418">
    <property type="entry name" value="HTH_6"/>
    <property type="match status" value="1"/>
</dbReference>
<dbReference type="InterPro" id="IPR035472">
    <property type="entry name" value="RpiR-like_SIS"/>
</dbReference>
<gene>
    <name evidence="6" type="ORF">HMPREF9488_02972</name>
</gene>
<dbReference type="OrthoDB" id="3684496at2"/>
<protein>
    <recommendedName>
        <fullName evidence="8">RpiR family Transcriptional regulator</fullName>
    </recommendedName>
</protein>
<proteinExistence type="predicted"/>
<comment type="caution">
    <text evidence="6">The sequence shown here is derived from an EMBL/GenBank/DDBJ whole genome shotgun (WGS) entry which is preliminary data.</text>
</comment>
<dbReference type="PANTHER" id="PTHR30514">
    <property type="entry name" value="GLUCOKINASE"/>
    <property type="match status" value="1"/>
</dbReference>
<dbReference type="AlphaFoldDB" id="E7GDX9"/>
<dbReference type="GO" id="GO:0003677">
    <property type="term" value="F:DNA binding"/>
    <property type="evidence" value="ECO:0007669"/>
    <property type="project" value="UniProtKB-KW"/>
</dbReference>
<evidence type="ECO:0000256" key="3">
    <source>
        <dbReference type="ARBA" id="ARBA00023163"/>
    </source>
</evidence>
<dbReference type="SUPFAM" id="SSF53697">
    <property type="entry name" value="SIS domain"/>
    <property type="match status" value="1"/>
</dbReference>
<keyword evidence="2" id="KW-0238">DNA-binding</keyword>
<evidence type="ECO:0000259" key="4">
    <source>
        <dbReference type="PROSITE" id="PS51071"/>
    </source>
</evidence>
<dbReference type="GO" id="GO:0003700">
    <property type="term" value="F:DNA-binding transcription factor activity"/>
    <property type="evidence" value="ECO:0007669"/>
    <property type="project" value="InterPro"/>
</dbReference>
<organism evidence="6 7">
    <name type="scientific">Coprobacillus cateniformis</name>
    <dbReference type="NCBI Taxonomy" id="100884"/>
    <lineage>
        <taxon>Bacteria</taxon>
        <taxon>Bacillati</taxon>
        <taxon>Bacillota</taxon>
        <taxon>Erysipelotrichia</taxon>
        <taxon>Erysipelotrichales</taxon>
        <taxon>Coprobacillaceae</taxon>
        <taxon>Coprobacillus</taxon>
    </lineage>
</organism>
<dbReference type="Gene3D" id="1.10.10.10">
    <property type="entry name" value="Winged helix-like DNA-binding domain superfamily/Winged helix DNA-binding domain"/>
    <property type="match status" value="1"/>
</dbReference>
<accession>E7GDX9</accession>
<dbReference type="EMBL" id="ADKX01000043">
    <property type="protein sequence ID" value="EFW03782.1"/>
    <property type="molecule type" value="Genomic_DNA"/>
</dbReference>
<sequence>MIIDKMCALKNLTSQEKAVVEYILDNPKDLLDMNVSELAKASYTSSSTVIRLCKKLEVKGFADLKFIYASEFPEMMKQREMVKTKPFDESSSIDDIINTLPFVYLKTMDYTKSMLSRNTIIRITNLMKQAKRIEIYGDGVNYDLAKMMAFRFENVHKDCFVYNASHWEHIKYLEYQKIPTLGILLSHTGKNPMVIDAAKRLKESGIKTLSISCNSDMRLANITDENIQIMDGRNQLELQTTTYTVAVQYVLDICISSLMLHHMDTIEEVYSKLMNARAEWQNEKMK</sequence>
<keyword evidence="7" id="KW-1185">Reference proteome</keyword>
<dbReference type="Pfam" id="PF01380">
    <property type="entry name" value="SIS"/>
    <property type="match status" value="1"/>
</dbReference>
<keyword evidence="3" id="KW-0804">Transcription</keyword>
<dbReference type="PROSITE" id="PS51071">
    <property type="entry name" value="HTH_RPIR"/>
    <property type="match status" value="1"/>
</dbReference>
<dbReference type="GO" id="GO:1901135">
    <property type="term" value="P:carbohydrate derivative metabolic process"/>
    <property type="evidence" value="ECO:0007669"/>
    <property type="project" value="InterPro"/>
</dbReference>
<dbReference type="PANTHER" id="PTHR30514:SF21">
    <property type="entry name" value="RPIR-FAMILY TRANSCRIPTIONAL REGULATOR"/>
    <property type="match status" value="1"/>
</dbReference>